<dbReference type="Gene3D" id="1.25.40.10">
    <property type="entry name" value="Tetratricopeptide repeat domain"/>
    <property type="match status" value="1"/>
</dbReference>
<dbReference type="SUPFAM" id="SSF52540">
    <property type="entry name" value="P-loop containing nucleoside triphosphate hydrolases"/>
    <property type="match status" value="1"/>
</dbReference>
<dbReference type="InterPro" id="IPR019734">
    <property type="entry name" value="TPR_rpt"/>
</dbReference>
<evidence type="ECO:0000256" key="1">
    <source>
        <dbReference type="PROSITE-ProRule" id="PRU00339"/>
    </source>
</evidence>
<dbReference type="RefSeq" id="WP_121522459.1">
    <property type="nucleotide sequence ID" value="NZ_RCHR01000003.1"/>
</dbReference>
<dbReference type="SUPFAM" id="SSF48452">
    <property type="entry name" value="TPR-like"/>
    <property type="match status" value="1"/>
</dbReference>
<organism evidence="2 3">
    <name type="scientific">Oceanobacillus piezotolerans</name>
    <dbReference type="NCBI Taxonomy" id="2448030"/>
    <lineage>
        <taxon>Bacteria</taxon>
        <taxon>Bacillati</taxon>
        <taxon>Bacillota</taxon>
        <taxon>Bacilli</taxon>
        <taxon>Bacillales</taxon>
        <taxon>Bacillaceae</taxon>
        <taxon>Oceanobacillus</taxon>
    </lineage>
</organism>
<dbReference type="Gene3D" id="3.40.50.300">
    <property type="entry name" value="P-loop containing nucleotide triphosphate hydrolases"/>
    <property type="match status" value="1"/>
</dbReference>
<evidence type="ECO:0000313" key="2">
    <source>
        <dbReference type="EMBL" id="RLL44869.1"/>
    </source>
</evidence>
<name>A0A498D5B5_9BACI</name>
<dbReference type="Proteomes" id="UP000270219">
    <property type="component" value="Unassembled WGS sequence"/>
</dbReference>
<dbReference type="OrthoDB" id="2953146at2"/>
<proteinExistence type="predicted"/>
<evidence type="ECO:0000313" key="3">
    <source>
        <dbReference type="Proteomes" id="UP000270219"/>
    </source>
</evidence>
<protein>
    <submittedName>
        <fullName evidence="2">GTP-binding protein</fullName>
    </submittedName>
</protein>
<dbReference type="AlphaFoldDB" id="A0A498D5B5"/>
<comment type="caution">
    <text evidence="2">The sequence shown here is derived from an EMBL/GenBank/DDBJ whole genome shotgun (WGS) entry which is preliminary data.</text>
</comment>
<accession>A0A498D5B5</accession>
<reference evidence="2 3" key="1">
    <citation type="submission" date="2018-10" db="EMBL/GenBank/DDBJ databases">
        <title>Oceanobacillus sp. YLB-02 draft genome.</title>
        <authorList>
            <person name="Yu L."/>
        </authorList>
    </citation>
    <scope>NUCLEOTIDE SEQUENCE [LARGE SCALE GENOMIC DNA]</scope>
    <source>
        <strain evidence="2 3">YLB-02</strain>
    </source>
</reference>
<dbReference type="PROSITE" id="PS50005">
    <property type="entry name" value="TPR"/>
    <property type="match status" value="1"/>
</dbReference>
<dbReference type="PANTHER" id="PTHR43681">
    <property type="entry name" value="TRANSMEMBRANE GTPASE FZO"/>
    <property type="match status" value="1"/>
</dbReference>
<sequence length="907" mass="106359">MDKEKSLINKSYYHLLLEGKEEDYPIMALGNMFMEEQQKEVTDLSEIRFAQGEVYYLNHDFEAAIFKWESITNEFKPWAQKNIADAHVELDLLEIAEEFYYAVDTESINLQTEVYMQLFSLYIQRNRLDKAKEVLKQAVDLNPGYPGVTDTARAFYEEHAEYHSAVMLAVDESIRTENLSWFDELESYVEHGLTTDMEPKIFNKVLVSLYALNQPRFERLVVAFGRSYKHTEYYFAWLYELNQLMGQVSHERTHIWSKLSPYYKETYLELIKGDYFINDLSHLLPSHLSNWMKVSTETDTLFSSAAVLAWNETFPSTMEVDTVKEAERRILDVNEVQHDPKSVYELFETLIAWAKNKGLSLGERYEWMVQQLLNDKTFHLMMVSADATNKEHVVNTLLDKKISGDWNTTTFYQHHEEYEIHAIQDEERWLVENLNDLKEQADFDSLVCHVKLPAPFLDENKLTIIDTPTISTEQRKARKTVFENVEFADSVLLVLNADVPLTYKELELAIRIREQAPELPIHFVLSNYHSVNMDATELLNKTSNWIHTYFPKAETMLILPNAQSTALTSFVNSLVQGYPMKEERNRKLLYYTKEAIKLLLTKRTIIENSLKEKIQWDEEVITKLEGAVNQLNDIQEEKVDLIKRSYSSGKEDMRDVLLIKIPEILRQCSEIVKEDTDLTDIHLKINKEMNKRISDYMELTALPNYRNQVQQWVSESEELLKDIQVILDEMAVSFNGLLEEDKLSLQGDFNILNDWQRDIERMTSGSLQLDENNFVLGSNASQMLLKGAGKLFSSIPQNKGMVQNRYKQYLENKDYTKITESITNTYIQQFEFFERTLERDVHMFFTRPFGELERTISEKEAIVVENKATLENMQENPEVYRDPLKLFQLKVCQYQWMSKDHKKAVEV</sequence>
<dbReference type="InterPro" id="IPR027417">
    <property type="entry name" value="P-loop_NTPase"/>
</dbReference>
<feature type="repeat" description="TPR" evidence="1">
    <location>
        <begin position="112"/>
        <end position="145"/>
    </location>
</feature>
<dbReference type="EMBL" id="RCHR01000003">
    <property type="protein sequence ID" value="RLL44869.1"/>
    <property type="molecule type" value="Genomic_DNA"/>
</dbReference>
<dbReference type="InterPro" id="IPR051943">
    <property type="entry name" value="TRAFAC_Dynamin-like_GTPase"/>
</dbReference>
<keyword evidence="3" id="KW-1185">Reference proteome</keyword>
<keyword evidence="1" id="KW-0802">TPR repeat</keyword>
<gene>
    <name evidence="2" type="ORF">D8M04_08280</name>
</gene>
<dbReference type="InterPro" id="IPR011990">
    <property type="entry name" value="TPR-like_helical_dom_sf"/>
</dbReference>
<dbReference type="PANTHER" id="PTHR43681:SF1">
    <property type="entry name" value="SARCALUMENIN"/>
    <property type="match status" value="1"/>
</dbReference>